<comment type="caution">
    <text evidence="1">The sequence shown here is derived from an EMBL/GenBank/DDBJ whole genome shotgun (WGS) entry which is preliminary data.</text>
</comment>
<evidence type="ECO:0000313" key="1">
    <source>
        <dbReference type="EMBL" id="MFC5387568.1"/>
    </source>
</evidence>
<evidence type="ECO:0000313" key="2">
    <source>
        <dbReference type="Proteomes" id="UP001596016"/>
    </source>
</evidence>
<proteinExistence type="predicted"/>
<dbReference type="EMBL" id="JBHSLL010000059">
    <property type="protein sequence ID" value="MFC5387568.1"/>
    <property type="molecule type" value="Genomic_DNA"/>
</dbReference>
<keyword evidence="2" id="KW-1185">Reference proteome</keyword>
<name>A0ABW0H417_9HYPH</name>
<reference evidence="2" key="1">
    <citation type="journal article" date="2019" name="Int. J. Syst. Evol. Microbiol.">
        <title>The Global Catalogue of Microorganisms (GCM) 10K type strain sequencing project: providing services to taxonomists for standard genome sequencing and annotation.</title>
        <authorList>
            <consortium name="The Broad Institute Genomics Platform"/>
            <consortium name="The Broad Institute Genome Sequencing Center for Infectious Disease"/>
            <person name="Wu L."/>
            <person name="Ma J."/>
        </authorList>
    </citation>
    <scope>NUCLEOTIDE SEQUENCE [LARGE SCALE GENOMIC DNA]</scope>
    <source>
        <strain evidence="2">CGMCC 4.1415</strain>
    </source>
</reference>
<accession>A0ABW0H417</accession>
<organism evidence="1 2">
    <name type="scientific">Aquamicrobium segne</name>
    <dbReference type="NCBI Taxonomy" id="469547"/>
    <lineage>
        <taxon>Bacteria</taxon>
        <taxon>Pseudomonadati</taxon>
        <taxon>Pseudomonadota</taxon>
        <taxon>Alphaproteobacteria</taxon>
        <taxon>Hyphomicrobiales</taxon>
        <taxon>Phyllobacteriaceae</taxon>
        <taxon>Aquamicrobium</taxon>
    </lineage>
</organism>
<protein>
    <submittedName>
        <fullName evidence="1">Uncharacterized protein</fullName>
    </submittedName>
</protein>
<sequence>MNSLAMEAAAWKLEKKTLKGPQHRDHFIIEPEGRAWRLSIFPAKGLPSFITGLTFPEANRRRLSLSNDGYVGKIIAGGVN</sequence>
<dbReference type="RefSeq" id="WP_378231703.1">
    <property type="nucleotide sequence ID" value="NZ_JBHSLL010000059.1"/>
</dbReference>
<gene>
    <name evidence="1" type="ORF">ACFPLB_16540</name>
</gene>
<dbReference type="Proteomes" id="UP001596016">
    <property type="component" value="Unassembled WGS sequence"/>
</dbReference>